<proteinExistence type="predicted"/>
<feature type="region of interest" description="Disordered" evidence="2">
    <location>
        <begin position="113"/>
        <end position="136"/>
    </location>
</feature>
<dbReference type="GeneID" id="73902297"/>
<dbReference type="RefSeq" id="WP_256533185.1">
    <property type="nucleotide sequence ID" value="NZ_CP101824.1"/>
</dbReference>
<accession>A0ABD5NRH4</accession>
<dbReference type="InterPro" id="IPR019949">
    <property type="entry name" value="CmoO-like"/>
</dbReference>
<name>A0ABD5NRH4_9EURY</name>
<keyword evidence="4" id="KW-0560">Oxidoreductase</keyword>
<dbReference type="Pfam" id="PF00296">
    <property type="entry name" value="Bac_luciferase"/>
    <property type="match status" value="1"/>
</dbReference>
<evidence type="ECO:0000313" key="5">
    <source>
        <dbReference type="Proteomes" id="UP001595846"/>
    </source>
</evidence>
<dbReference type="PANTHER" id="PTHR30137">
    <property type="entry name" value="LUCIFERASE-LIKE MONOOXYGENASE"/>
    <property type="match status" value="1"/>
</dbReference>
<evidence type="ECO:0000259" key="3">
    <source>
        <dbReference type="Pfam" id="PF00296"/>
    </source>
</evidence>
<organism evidence="4 5">
    <name type="scientific">Halovivax cerinus</name>
    <dbReference type="NCBI Taxonomy" id="1487865"/>
    <lineage>
        <taxon>Archaea</taxon>
        <taxon>Methanobacteriati</taxon>
        <taxon>Methanobacteriota</taxon>
        <taxon>Stenosarchaea group</taxon>
        <taxon>Halobacteria</taxon>
        <taxon>Halobacteriales</taxon>
        <taxon>Natrialbaceae</taxon>
        <taxon>Halovivax</taxon>
    </lineage>
</organism>
<evidence type="ECO:0000256" key="2">
    <source>
        <dbReference type="SAM" id="MobiDB-lite"/>
    </source>
</evidence>
<dbReference type="EC" id="1.-.-.-" evidence="4"/>
<dbReference type="Proteomes" id="UP001595846">
    <property type="component" value="Unassembled WGS sequence"/>
</dbReference>
<evidence type="ECO:0000256" key="1">
    <source>
        <dbReference type="ARBA" id="ARBA00007789"/>
    </source>
</evidence>
<comment type="similarity">
    <text evidence="1">To bacterial alkanal monooxygenase alpha and beta chains.</text>
</comment>
<reference evidence="4 5" key="1">
    <citation type="journal article" date="2019" name="Int. J. Syst. Evol. Microbiol.">
        <title>The Global Catalogue of Microorganisms (GCM) 10K type strain sequencing project: providing services to taxonomists for standard genome sequencing and annotation.</title>
        <authorList>
            <consortium name="The Broad Institute Genomics Platform"/>
            <consortium name="The Broad Institute Genome Sequencing Center for Infectious Disease"/>
            <person name="Wu L."/>
            <person name="Ma J."/>
        </authorList>
    </citation>
    <scope>NUCLEOTIDE SEQUENCE [LARGE SCALE GENOMIC DNA]</scope>
    <source>
        <strain evidence="4 5">IBRC-M 10256</strain>
    </source>
</reference>
<gene>
    <name evidence="4" type="ORF">ACFOUR_15015</name>
</gene>
<feature type="domain" description="Luciferase-like" evidence="3">
    <location>
        <begin position="1"/>
        <end position="253"/>
    </location>
</feature>
<sequence>MDLSIVDLSHVPEGESATEAYEQTVELAQLADGAGYERFWVAEHHGMAGYIAGTTPEVLLGHLAAETESIRLGSGTVLLNYYQPYKVAEAFSVLDSLAPGRIDMGLGRATGPPAADRAMGYDSSPKTPDEADSEHRRKIEETLRHTLDGFDDDHPYSGLQLARSADDTPEPWLLGSSPSSASLAGELGLRYCFAGFIRPQFAEPAFEAYREAFEPSPIGAGPEDPEGMLALNVVCDETDEDAARLRAPTEAVYQRMARGTIGDGIPSIETAIEELGGVPDPTPDPVPAGEWSRSISGSPETIDSVLTQLTDRVGVDDVIVQHTIPDFDDAKRSHELLAEGVGI</sequence>
<feature type="compositionally biased region" description="Basic and acidic residues" evidence="2">
    <location>
        <begin position="127"/>
        <end position="136"/>
    </location>
</feature>
<dbReference type="AlphaFoldDB" id="A0ABD5NRH4"/>
<dbReference type="InterPro" id="IPR050766">
    <property type="entry name" value="Bact_Lucif_Oxidored"/>
</dbReference>
<dbReference type="InterPro" id="IPR036661">
    <property type="entry name" value="Luciferase-like_sf"/>
</dbReference>
<comment type="caution">
    <text evidence="4">The sequence shown here is derived from an EMBL/GenBank/DDBJ whole genome shotgun (WGS) entry which is preliminary data.</text>
</comment>
<protein>
    <submittedName>
        <fullName evidence="4">LLM class flavin-dependent oxidoreductase</fullName>
        <ecNumber evidence="4">1.-.-.-</ecNumber>
    </submittedName>
</protein>
<dbReference type="PANTHER" id="PTHR30137:SF6">
    <property type="entry name" value="LUCIFERASE-LIKE MONOOXYGENASE"/>
    <property type="match status" value="1"/>
</dbReference>
<dbReference type="EMBL" id="JBHSAQ010000013">
    <property type="protein sequence ID" value="MFC3959671.1"/>
    <property type="molecule type" value="Genomic_DNA"/>
</dbReference>
<dbReference type="Gene3D" id="3.20.20.30">
    <property type="entry name" value="Luciferase-like domain"/>
    <property type="match status" value="1"/>
</dbReference>
<dbReference type="CDD" id="cd00347">
    <property type="entry name" value="Flavin_utilizing_monoxygenases"/>
    <property type="match status" value="1"/>
</dbReference>
<keyword evidence="5" id="KW-1185">Reference proteome</keyword>
<evidence type="ECO:0000313" key="4">
    <source>
        <dbReference type="EMBL" id="MFC3959671.1"/>
    </source>
</evidence>
<dbReference type="SUPFAM" id="SSF51679">
    <property type="entry name" value="Bacterial luciferase-like"/>
    <property type="match status" value="1"/>
</dbReference>
<feature type="region of interest" description="Disordered" evidence="2">
    <location>
        <begin position="277"/>
        <end position="298"/>
    </location>
</feature>
<dbReference type="InterPro" id="IPR011251">
    <property type="entry name" value="Luciferase-like_dom"/>
</dbReference>
<dbReference type="NCBIfam" id="TIGR03558">
    <property type="entry name" value="oxido_grp_1"/>
    <property type="match status" value="1"/>
</dbReference>
<dbReference type="GO" id="GO:0016491">
    <property type="term" value="F:oxidoreductase activity"/>
    <property type="evidence" value="ECO:0007669"/>
    <property type="project" value="UniProtKB-KW"/>
</dbReference>